<proteinExistence type="predicted"/>
<dbReference type="EMBL" id="CAXAJV020001294">
    <property type="protein sequence ID" value="CAL7945707.1"/>
    <property type="molecule type" value="Genomic_DNA"/>
</dbReference>
<organism evidence="2 3">
    <name type="scientific">Xylocopa violacea</name>
    <name type="common">Violet carpenter bee</name>
    <name type="synonym">Apis violacea</name>
    <dbReference type="NCBI Taxonomy" id="135666"/>
    <lineage>
        <taxon>Eukaryota</taxon>
        <taxon>Metazoa</taxon>
        <taxon>Ecdysozoa</taxon>
        <taxon>Arthropoda</taxon>
        <taxon>Hexapoda</taxon>
        <taxon>Insecta</taxon>
        <taxon>Pterygota</taxon>
        <taxon>Neoptera</taxon>
        <taxon>Endopterygota</taxon>
        <taxon>Hymenoptera</taxon>
        <taxon>Apocrita</taxon>
        <taxon>Aculeata</taxon>
        <taxon>Apoidea</taxon>
        <taxon>Anthophila</taxon>
        <taxon>Apidae</taxon>
        <taxon>Xylocopa</taxon>
        <taxon>Xylocopa</taxon>
    </lineage>
</organism>
<keyword evidence="3" id="KW-1185">Reference proteome</keyword>
<gene>
    <name evidence="2" type="ORF">XYLVIOL_LOCUS7366</name>
</gene>
<evidence type="ECO:0000256" key="1">
    <source>
        <dbReference type="SAM" id="MobiDB-lite"/>
    </source>
</evidence>
<protein>
    <submittedName>
        <fullName evidence="2">Uncharacterized protein</fullName>
    </submittedName>
</protein>
<accession>A0ABP1NZC9</accession>
<dbReference type="Proteomes" id="UP001642520">
    <property type="component" value="Unassembled WGS sequence"/>
</dbReference>
<evidence type="ECO:0000313" key="2">
    <source>
        <dbReference type="EMBL" id="CAL7945707.1"/>
    </source>
</evidence>
<reference evidence="2 3" key="1">
    <citation type="submission" date="2024-08" db="EMBL/GenBank/DDBJ databases">
        <authorList>
            <person name="Will J Nash"/>
            <person name="Angela Man"/>
            <person name="Seanna McTaggart"/>
            <person name="Kendall Baker"/>
            <person name="Tom Barker"/>
            <person name="Leah Catchpole"/>
            <person name="Alex Durrant"/>
            <person name="Karim Gharbi"/>
            <person name="Naomi Irish"/>
            <person name="Gemy Kaithakottil"/>
            <person name="Debby Ku"/>
            <person name="Aaliyah Providence"/>
            <person name="Felix Shaw"/>
            <person name="David Swarbreck"/>
            <person name="Chris Watkins"/>
            <person name="Ann M. McCartney"/>
            <person name="Giulio Formenti"/>
            <person name="Alice Mouton"/>
            <person name="Noel Vella"/>
            <person name="Bjorn M von Reumont"/>
            <person name="Adriana Vella"/>
            <person name="Wilfried Haerty"/>
        </authorList>
    </citation>
    <scope>NUCLEOTIDE SEQUENCE [LARGE SCALE GENOMIC DNA]</scope>
</reference>
<comment type="caution">
    <text evidence="2">The sequence shown here is derived from an EMBL/GenBank/DDBJ whole genome shotgun (WGS) entry which is preliminary data.</text>
</comment>
<sequence>MNSSTLASGTLNHSPGQRTPESQDSELTSIGNQTSKILNQVKSELQEQKQQDRLLRELHLKRVQSLRKELDYIKATEWRYQPIDRYMDRSNRN</sequence>
<feature type="region of interest" description="Disordered" evidence="1">
    <location>
        <begin position="1"/>
        <end position="35"/>
    </location>
</feature>
<name>A0ABP1NZC9_XYLVO</name>
<evidence type="ECO:0000313" key="3">
    <source>
        <dbReference type="Proteomes" id="UP001642520"/>
    </source>
</evidence>